<reference evidence="5" key="1">
    <citation type="submission" date="2021-09" db="EMBL/GenBank/DDBJ databases">
        <title>A high-quality genome of the endoparasitic fungus Hirsutella rhossiliensis with a comparison of Hirsutella genomes reveals transposable elements contributing to genome size variation.</title>
        <authorList>
            <person name="Lin R."/>
            <person name="Jiao Y."/>
            <person name="Sun X."/>
            <person name="Ling J."/>
            <person name="Xie B."/>
            <person name="Cheng X."/>
        </authorList>
    </citation>
    <scope>NUCLEOTIDE SEQUENCE</scope>
    <source>
        <strain evidence="5">HR02</strain>
    </source>
</reference>
<dbReference type="PANTHER" id="PTHR33481">
    <property type="entry name" value="REVERSE TRANSCRIPTASE"/>
    <property type="match status" value="1"/>
</dbReference>
<dbReference type="GeneID" id="68350579"/>
<evidence type="ECO:0000313" key="5">
    <source>
        <dbReference type="EMBL" id="KAH0968808.1"/>
    </source>
</evidence>
<keyword evidence="2" id="KW-0496">Mitochondrion</keyword>
<comment type="caution">
    <text evidence="5">The sequence shown here is derived from an EMBL/GenBank/DDBJ whole genome shotgun (WGS) entry which is preliminary data.</text>
</comment>
<keyword evidence="6" id="KW-1185">Reference proteome</keyword>
<dbReference type="PROSITE" id="PS50878">
    <property type="entry name" value="RT_POL"/>
    <property type="match status" value="1"/>
</dbReference>
<dbReference type="InterPro" id="IPR036691">
    <property type="entry name" value="Endo/exonu/phosph_ase_sf"/>
</dbReference>
<dbReference type="RefSeq" id="XP_044726321.1">
    <property type="nucleotide sequence ID" value="XM_044859921.1"/>
</dbReference>
<dbReference type="AlphaFoldDB" id="A0A9P8SMP2"/>
<evidence type="ECO:0000259" key="4">
    <source>
        <dbReference type="PROSITE" id="PS50878"/>
    </source>
</evidence>
<dbReference type="CDD" id="cd01650">
    <property type="entry name" value="RT_nLTR_like"/>
    <property type="match status" value="1"/>
</dbReference>
<dbReference type="Pfam" id="PF00078">
    <property type="entry name" value="RVT_1"/>
    <property type="match status" value="1"/>
</dbReference>
<dbReference type="GO" id="GO:0005739">
    <property type="term" value="C:mitochondrion"/>
    <property type="evidence" value="ECO:0007669"/>
    <property type="project" value="UniProtKB-SubCell"/>
</dbReference>
<keyword evidence="3" id="KW-0175">Coiled coil</keyword>
<dbReference type="SUPFAM" id="SSF56672">
    <property type="entry name" value="DNA/RNA polymerases"/>
    <property type="match status" value="1"/>
</dbReference>
<organism evidence="5 6">
    <name type="scientific">Hirsutella rhossiliensis</name>
    <dbReference type="NCBI Taxonomy" id="111463"/>
    <lineage>
        <taxon>Eukaryota</taxon>
        <taxon>Fungi</taxon>
        <taxon>Dikarya</taxon>
        <taxon>Ascomycota</taxon>
        <taxon>Pezizomycotina</taxon>
        <taxon>Sordariomycetes</taxon>
        <taxon>Hypocreomycetidae</taxon>
        <taxon>Hypocreales</taxon>
        <taxon>Ophiocordycipitaceae</taxon>
        <taxon>Hirsutella</taxon>
    </lineage>
</organism>
<sequence>MLLQALEMLDAYSDKFQNLHQVIKAQQDTIQELSHKLDDTKREMNSKMEQIRTQMGGELQQLRVQLEAITTSVNESPQLSRMGTLSTGNTTPSNLTDTFFCTIDTSRIEDGQSSRVTAGAIRTMAETEIRADQVHANWRCRAVIKDPRKPNRVRIACRDKEEQSMLKRVVGAKLPQGVRMLRDELYPVKVDHVNRTAVLDEVGDVRPGTTETFSEENDVQVAKIVWLSKRDIPKAYGSMVVYLTKGSDAKRLLSEGFFYAGGESGYTGFFERRPRPDQCYNCQQIGHKAFHASRTAGSSTHPHMSSALRMIQLNVAKQGPVHDSLVNDQQIEDAAVLAIQEPQARMINGRLLTTPMGHHRNDLDAEQVPVESPDITAALLRLPERLVLVFSVYVQGFDDQALLETCAVLEEVTTNTRRSAGRVVNVVIMGDFNRHDQLWGGEDVALERQGEADQIIELMNELALDSLLPRGTKTWQRRELETTIDLVLVSEDLTASAIKCAVHGAEHGSDHRAIETVFDVSMPRPLVQERLLFKNAPWKEINARIESALESSPWGGTVQQQADRLMSVVLEAVHALVPRARPSPHAKRWWTSDLTQLRQIHTYWRNRARSLRRAGQRCDRLEDMANGAAKQYHDAIRQQKKTHWHEFLADNGNIWKAAKYLNSASDTAFGKVPQLVRADGTRTVNGKEQVEEMLDTFFPPLPEVIEDEGERPRRGTAVEMPDITLEEIERQLFVAKSWKAPGEDGLPTIVWKQTWPVVKHWILLLFRASLEEGELPTQWRHAKIIPLKKPDKDDYAVAKAWRPISLLPTLGKVLESVVAERISHAVEAHGLLPTNHFGARKQRSAEQALMLLQEQVFTAWRNRRILSLVTFDVKGAYNGVCKERLVQRMRARGIPESLLRWIGTFCSNRTATIQINGQISEVQSLPQAGLPQGSPLSPVLFLFFNADLVQQRIDRHGGAVAFVDDFTAWVTGPTAQSNRKGIEAIVEKALDWERRSGATFEAQKTAIIHFTRKPHKSDAQPFAVKGQLVRPKTSVKVLGVIMDSGLKGLTPATARQLFASTVAPVRVGAQAIVGTFLTVATVVAEAEAHIASAQERFWRRAVKMWTDLHALPMTNPLRNATSCIRKFRRYHRSPFYQVATALNEIPMEELETINPFTLAPWVERAQTIITDESGTEAIEVGSGEAVRIALSSSARNDVVGVGGVIEIPTQAHGSSTLERFSFTLDIGAYCA</sequence>
<gene>
    <name evidence="5" type="ORF">HRG_01450</name>
</gene>
<dbReference type="PANTHER" id="PTHR33481:SF1">
    <property type="entry name" value="ENDONUCLEASE_EXONUCLEASE_PHOSPHATASE DOMAIN-CONTAINING PROTEIN-RELATED"/>
    <property type="match status" value="1"/>
</dbReference>
<name>A0A9P8SMP2_9HYPO</name>
<feature type="domain" description="Reverse transcriptase" evidence="4">
    <location>
        <begin position="768"/>
        <end position="1042"/>
    </location>
</feature>
<keyword evidence="5" id="KW-0808">Transferase</keyword>
<dbReference type="Pfam" id="PF14529">
    <property type="entry name" value="Exo_endo_phos_2"/>
    <property type="match status" value="1"/>
</dbReference>
<protein>
    <submittedName>
        <fullName evidence="5">Reverse transcriptase (RNA-dependent DNA polymerase) domain-containing protein</fullName>
    </submittedName>
</protein>
<dbReference type="SUPFAM" id="SSF56219">
    <property type="entry name" value="DNase I-like"/>
    <property type="match status" value="1"/>
</dbReference>
<dbReference type="InterPro" id="IPR005135">
    <property type="entry name" value="Endo/exonuclease/phosphatase"/>
</dbReference>
<dbReference type="InterPro" id="IPR000477">
    <property type="entry name" value="RT_dom"/>
</dbReference>
<dbReference type="Proteomes" id="UP000824596">
    <property type="component" value="Unassembled WGS sequence"/>
</dbReference>
<evidence type="ECO:0000256" key="3">
    <source>
        <dbReference type="SAM" id="Coils"/>
    </source>
</evidence>
<evidence type="ECO:0000256" key="2">
    <source>
        <dbReference type="ARBA" id="ARBA00023128"/>
    </source>
</evidence>
<dbReference type="OrthoDB" id="5244787at2759"/>
<evidence type="ECO:0000256" key="1">
    <source>
        <dbReference type="ARBA" id="ARBA00004173"/>
    </source>
</evidence>
<accession>A0A9P8SMP2</accession>
<evidence type="ECO:0000313" key="6">
    <source>
        <dbReference type="Proteomes" id="UP000824596"/>
    </source>
</evidence>
<dbReference type="InterPro" id="IPR043502">
    <property type="entry name" value="DNA/RNA_pol_sf"/>
</dbReference>
<dbReference type="Gene3D" id="3.60.10.10">
    <property type="entry name" value="Endonuclease/exonuclease/phosphatase"/>
    <property type="match status" value="1"/>
</dbReference>
<proteinExistence type="predicted"/>
<keyword evidence="5" id="KW-0695">RNA-directed DNA polymerase</keyword>
<dbReference type="EMBL" id="JAIZPD010000001">
    <property type="protein sequence ID" value="KAH0968808.1"/>
    <property type="molecule type" value="Genomic_DNA"/>
</dbReference>
<keyword evidence="5" id="KW-0548">Nucleotidyltransferase</keyword>
<comment type="subcellular location">
    <subcellularLocation>
        <location evidence="1">Mitochondrion</location>
    </subcellularLocation>
</comment>
<dbReference type="GO" id="GO:0003964">
    <property type="term" value="F:RNA-directed DNA polymerase activity"/>
    <property type="evidence" value="ECO:0007669"/>
    <property type="project" value="UniProtKB-KW"/>
</dbReference>
<feature type="coiled-coil region" evidence="3">
    <location>
        <begin position="23"/>
        <end position="50"/>
    </location>
</feature>